<evidence type="ECO:0000313" key="1">
    <source>
        <dbReference type="EMBL" id="SUZ73988.1"/>
    </source>
</evidence>
<dbReference type="EMBL" id="UINC01001196">
    <property type="protein sequence ID" value="SUZ73988.1"/>
    <property type="molecule type" value="Genomic_DNA"/>
</dbReference>
<sequence length="50" mass="5865">MPRFSTGASAILKNTLDFDEYSQRLTGFLHYIKSESYFDQFCLLQKNLLL</sequence>
<dbReference type="AlphaFoldDB" id="A0A381Q4X5"/>
<accession>A0A381Q4X5</accession>
<protein>
    <submittedName>
        <fullName evidence="1">Uncharacterized protein</fullName>
    </submittedName>
</protein>
<proteinExistence type="predicted"/>
<name>A0A381Q4X5_9ZZZZ</name>
<organism evidence="1">
    <name type="scientific">marine metagenome</name>
    <dbReference type="NCBI Taxonomy" id="408172"/>
    <lineage>
        <taxon>unclassified sequences</taxon>
        <taxon>metagenomes</taxon>
        <taxon>ecological metagenomes</taxon>
    </lineage>
</organism>
<reference evidence="1" key="1">
    <citation type="submission" date="2018-05" db="EMBL/GenBank/DDBJ databases">
        <authorList>
            <person name="Lanie J.A."/>
            <person name="Ng W.-L."/>
            <person name="Kazmierczak K.M."/>
            <person name="Andrzejewski T.M."/>
            <person name="Davidsen T.M."/>
            <person name="Wayne K.J."/>
            <person name="Tettelin H."/>
            <person name="Glass J.I."/>
            <person name="Rusch D."/>
            <person name="Podicherti R."/>
            <person name="Tsui H.-C.T."/>
            <person name="Winkler M.E."/>
        </authorList>
    </citation>
    <scope>NUCLEOTIDE SEQUENCE</scope>
</reference>
<gene>
    <name evidence="1" type="ORF">METZ01_LOCUS26842</name>
</gene>